<dbReference type="AlphaFoldDB" id="A0A1C0YDM3"/>
<dbReference type="PROSITE" id="PS50885">
    <property type="entry name" value="HAMP"/>
    <property type="match status" value="1"/>
</dbReference>
<comment type="caution">
    <text evidence="10">The sequence shown here is derived from an EMBL/GenBank/DDBJ whole genome shotgun (WGS) entry which is preliminary data.</text>
</comment>
<evidence type="ECO:0000256" key="5">
    <source>
        <dbReference type="ARBA" id="ARBA00029447"/>
    </source>
</evidence>
<evidence type="ECO:0000256" key="1">
    <source>
        <dbReference type="ARBA" id="ARBA00004236"/>
    </source>
</evidence>
<dbReference type="InterPro" id="IPR003660">
    <property type="entry name" value="HAMP_dom"/>
</dbReference>
<evidence type="ECO:0000259" key="8">
    <source>
        <dbReference type="PROSITE" id="PS50111"/>
    </source>
</evidence>
<keyword evidence="4 6" id="KW-0807">Transducer</keyword>
<dbReference type="GO" id="GO:0005886">
    <property type="term" value="C:plasma membrane"/>
    <property type="evidence" value="ECO:0007669"/>
    <property type="project" value="UniProtKB-SubCell"/>
</dbReference>
<dbReference type="EMBL" id="MATO01000067">
    <property type="protein sequence ID" value="OCS85250.1"/>
    <property type="molecule type" value="Genomic_DNA"/>
</dbReference>
<dbReference type="PANTHER" id="PTHR32089">
    <property type="entry name" value="METHYL-ACCEPTING CHEMOTAXIS PROTEIN MCPB"/>
    <property type="match status" value="1"/>
</dbReference>
<feature type="coiled-coil region" evidence="7">
    <location>
        <begin position="114"/>
        <end position="141"/>
    </location>
</feature>
<keyword evidence="2" id="KW-1003">Cell membrane</keyword>
<reference evidence="10 11" key="1">
    <citation type="submission" date="2016-07" db="EMBL/GenBank/DDBJ databases">
        <title>Caryophanon latum genome sequencing.</title>
        <authorList>
            <person name="Verma A."/>
            <person name="Pal Y."/>
            <person name="Krishnamurthi S."/>
        </authorList>
    </citation>
    <scope>NUCLEOTIDE SEQUENCE [LARGE SCALE GENOMIC DNA]</scope>
    <source>
        <strain evidence="10 11">DSM 14151</strain>
    </source>
</reference>
<dbReference type="SUPFAM" id="SSF58104">
    <property type="entry name" value="Methyl-accepting chemotaxis protein (MCP) signaling domain"/>
    <property type="match status" value="1"/>
</dbReference>
<dbReference type="Pfam" id="PF00672">
    <property type="entry name" value="HAMP"/>
    <property type="match status" value="1"/>
</dbReference>
<dbReference type="Gene3D" id="6.10.340.10">
    <property type="match status" value="1"/>
</dbReference>
<comment type="subcellular location">
    <subcellularLocation>
        <location evidence="1">Cell membrane</location>
    </subcellularLocation>
</comment>
<evidence type="ECO:0000313" key="11">
    <source>
        <dbReference type="Proteomes" id="UP000093482"/>
    </source>
</evidence>
<evidence type="ECO:0000256" key="6">
    <source>
        <dbReference type="PROSITE-ProRule" id="PRU00284"/>
    </source>
</evidence>
<evidence type="ECO:0000256" key="3">
    <source>
        <dbReference type="ARBA" id="ARBA00023136"/>
    </source>
</evidence>
<dbReference type="OrthoDB" id="2489132at2"/>
<evidence type="ECO:0000256" key="2">
    <source>
        <dbReference type="ARBA" id="ARBA00022475"/>
    </source>
</evidence>
<keyword evidence="3" id="KW-0472">Membrane</keyword>
<accession>A0A1C0YDM3</accession>
<keyword evidence="11" id="KW-1185">Reference proteome</keyword>
<dbReference type="Gene3D" id="1.10.287.950">
    <property type="entry name" value="Methyl-accepting chemotaxis protein"/>
    <property type="match status" value="1"/>
</dbReference>
<feature type="domain" description="HAMP" evidence="9">
    <location>
        <begin position="68"/>
        <end position="122"/>
    </location>
</feature>
<evidence type="ECO:0000259" key="9">
    <source>
        <dbReference type="PROSITE" id="PS50885"/>
    </source>
</evidence>
<dbReference type="RefSeq" id="WP_066466356.1">
    <property type="nucleotide sequence ID" value="NZ_MATO01000067.1"/>
</dbReference>
<dbReference type="CDD" id="cd06225">
    <property type="entry name" value="HAMP"/>
    <property type="match status" value="1"/>
</dbReference>
<evidence type="ECO:0000256" key="7">
    <source>
        <dbReference type="SAM" id="Coils"/>
    </source>
</evidence>
<proteinExistence type="inferred from homology"/>
<dbReference type="Pfam" id="PF00015">
    <property type="entry name" value="MCPsignal"/>
    <property type="match status" value="1"/>
</dbReference>
<dbReference type="InterPro" id="IPR004089">
    <property type="entry name" value="MCPsignal_dom"/>
</dbReference>
<feature type="domain" description="Methyl-accepting transducer" evidence="8">
    <location>
        <begin position="141"/>
        <end position="377"/>
    </location>
</feature>
<dbReference type="SMART" id="SM00283">
    <property type="entry name" value="MA"/>
    <property type="match status" value="1"/>
</dbReference>
<organism evidence="10 11">
    <name type="scientific">Caryophanon latum</name>
    <dbReference type="NCBI Taxonomy" id="33977"/>
    <lineage>
        <taxon>Bacteria</taxon>
        <taxon>Bacillati</taxon>
        <taxon>Bacillota</taxon>
        <taxon>Bacilli</taxon>
        <taxon>Bacillales</taxon>
        <taxon>Caryophanaceae</taxon>
        <taxon>Caryophanon</taxon>
    </lineage>
</organism>
<evidence type="ECO:0000256" key="4">
    <source>
        <dbReference type="ARBA" id="ARBA00023224"/>
    </source>
</evidence>
<comment type="similarity">
    <text evidence="5">Belongs to the methyl-accepting chemotaxis (MCP) protein family.</text>
</comment>
<dbReference type="GO" id="GO:0007165">
    <property type="term" value="P:signal transduction"/>
    <property type="evidence" value="ECO:0007669"/>
    <property type="project" value="UniProtKB-KW"/>
</dbReference>
<dbReference type="PROSITE" id="PS50111">
    <property type="entry name" value="CHEMOTAXIS_TRANSDUC_2"/>
    <property type="match status" value="1"/>
</dbReference>
<keyword evidence="7" id="KW-0175">Coiled coil</keyword>
<name>A0A1C0YDM3_9BACL</name>
<evidence type="ECO:0000313" key="10">
    <source>
        <dbReference type="EMBL" id="OCS85250.1"/>
    </source>
</evidence>
<dbReference type="PANTHER" id="PTHR32089:SF112">
    <property type="entry name" value="LYSOZYME-LIKE PROTEIN-RELATED"/>
    <property type="match status" value="1"/>
</dbReference>
<sequence>MKKHAFSLRKQLVLFVVTLAVVTYTTSFLFIEFLYPKMFNNVDDSLFQIVTYALGVMWSGVLAAAFSLVLVRPLERLDVAAEKAAAGQIGSDIEVKFKRDDEINAVSNSFQKMLENLRTMVETIEANVETTKTTMNRLTDETTSTTKQAQAISETITHISKGADLSASAVQQTVHAIEEVRELAAEVNDRAESSANQSGEILKHLTTTNEVVSNLVNGIQAIAHGNEEALLHIKELEKNATQIEAINTLVGDIANQTNLLALNASIEAARAGEHGKGFAVVAEEVRKLADESAKAVSGITELIRTIQNNITTAVSQMEGQVTLAVQETARIHETTSTVNEMSAGVEQMATDIVEISQLVEQQMRNIHHTASQSQDVAAIAQQTSASAEEVENLTKTQLASIAQVNTLATLLDEQAANLFTSIEQFDRSK</sequence>
<dbReference type="SMART" id="SM00304">
    <property type="entry name" value="HAMP"/>
    <property type="match status" value="1"/>
</dbReference>
<gene>
    <name evidence="10" type="ORF">A6K76_02945</name>
</gene>
<protein>
    <submittedName>
        <fullName evidence="10">Chemotaxis protein</fullName>
    </submittedName>
</protein>
<dbReference type="Proteomes" id="UP000093482">
    <property type="component" value="Unassembled WGS sequence"/>
</dbReference>